<keyword evidence="4" id="KW-1185">Reference proteome</keyword>
<evidence type="ECO:0000256" key="2">
    <source>
        <dbReference type="SAM" id="MobiDB-lite"/>
    </source>
</evidence>
<proteinExistence type="predicted"/>
<feature type="region of interest" description="Disordered" evidence="2">
    <location>
        <begin position="1"/>
        <end position="23"/>
    </location>
</feature>
<gene>
    <name evidence="3" type="ORF">CPB83DRAFT_843394</name>
</gene>
<feature type="coiled-coil region" evidence="1">
    <location>
        <begin position="55"/>
        <end position="138"/>
    </location>
</feature>
<evidence type="ECO:0000313" key="3">
    <source>
        <dbReference type="EMBL" id="KAF9535053.1"/>
    </source>
</evidence>
<evidence type="ECO:0000313" key="4">
    <source>
        <dbReference type="Proteomes" id="UP000807306"/>
    </source>
</evidence>
<accession>A0A9P6JWF5</accession>
<sequence length="175" mass="19293">MSLRRPHQEPQPFQAQPTSPELLKKVETSIIREAKQEEKNLKHVVKDLGTTEKGVNKAHKSADKAETMLSKAEKNEHQTLKNLNRAENNHDRAVANVHSAQNDMQMRTREFTKAQQVLESKKAQVEAAIKDHDNHTAQRNAKLAALRGPESNNEAAKVVAEATGARASAAGPTVA</sequence>
<comment type="caution">
    <text evidence="3">The sequence shown here is derived from an EMBL/GenBank/DDBJ whole genome shotgun (WGS) entry which is preliminary data.</text>
</comment>
<name>A0A9P6JWF5_9AGAR</name>
<dbReference type="AlphaFoldDB" id="A0A9P6JWF5"/>
<reference evidence="3" key="1">
    <citation type="submission" date="2020-11" db="EMBL/GenBank/DDBJ databases">
        <authorList>
            <consortium name="DOE Joint Genome Institute"/>
            <person name="Ahrendt S."/>
            <person name="Riley R."/>
            <person name="Andreopoulos W."/>
            <person name="Labutti K."/>
            <person name="Pangilinan J."/>
            <person name="Ruiz-Duenas F.J."/>
            <person name="Barrasa J.M."/>
            <person name="Sanchez-Garcia M."/>
            <person name="Camarero S."/>
            <person name="Miyauchi S."/>
            <person name="Serrano A."/>
            <person name="Linde D."/>
            <person name="Babiker R."/>
            <person name="Drula E."/>
            <person name="Ayuso-Fernandez I."/>
            <person name="Pacheco R."/>
            <person name="Padilla G."/>
            <person name="Ferreira P."/>
            <person name="Barriuso J."/>
            <person name="Kellner H."/>
            <person name="Castanera R."/>
            <person name="Alfaro M."/>
            <person name="Ramirez L."/>
            <person name="Pisabarro A.G."/>
            <person name="Kuo A."/>
            <person name="Tritt A."/>
            <person name="Lipzen A."/>
            <person name="He G."/>
            <person name="Yan M."/>
            <person name="Ng V."/>
            <person name="Cullen D."/>
            <person name="Martin F."/>
            <person name="Rosso M.-N."/>
            <person name="Henrissat B."/>
            <person name="Hibbett D."/>
            <person name="Martinez A.T."/>
            <person name="Grigoriev I.V."/>
        </authorList>
    </citation>
    <scope>NUCLEOTIDE SEQUENCE</scope>
    <source>
        <strain evidence="3">CBS 506.95</strain>
    </source>
</reference>
<evidence type="ECO:0000256" key="1">
    <source>
        <dbReference type="SAM" id="Coils"/>
    </source>
</evidence>
<dbReference type="EMBL" id="MU157825">
    <property type="protein sequence ID" value="KAF9535053.1"/>
    <property type="molecule type" value="Genomic_DNA"/>
</dbReference>
<organism evidence="3 4">
    <name type="scientific">Crepidotus variabilis</name>
    <dbReference type="NCBI Taxonomy" id="179855"/>
    <lineage>
        <taxon>Eukaryota</taxon>
        <taxon>Fungi</taxon>
        <taxon>Dikarya</taxon>
        <taxon>Basidiomycota</taxon>
        <taxon>Agaricomycotina</taxon>
        <taxon>Agaricomycetes</taxon>
        <taxon>Agaricomycetidae</taxon>
        <taxon>Agaricales</taxon>
        <taxon>Agaricineae</taxon>
        <taxon>Crepidotaceae</taxon>
        <taxon>Crepidotus</taxon>
    </lineage>
</organism>
<dbReference type="OrthoDB" id="3364747at2759"/>
<protein>
    <submittedName>
        <fullName evidence="3">Uncharacterized protein</fullName>
    </submittedName>
</protein>
<dbReference type="Proteomes" id="UP000807306">
    <property type="component" value="Unassembled WGS sequence"/>
</dbReference>
<keyword evidence="1" id="KW-0175">Coiled coil</keyword>